<dbReference type="EMBL" id="RJAI01000003">
    <property type="protein sequence ID" value="RNF93532.1"/>
    <property type="molecule type" value="Genomic_DNA"/>
</dbReference>
<evidence type="ECO:0000313" key="10">
    <source>
        <dbReference type="Proteomes" id="UP000193675"/>
    </source>
</evidence>
<evidence type="ECO:0000313" key="6">
    <source>
        <dbReference type="EMBL" id="ORL61920.1"/>
    </source>
</evidence>
<reference evidence="5 9" key="3">
    <citation type="submission" date="2016-10" db="EMBL/GenBank/DDBJ databases">
        <title>Genome Sequence of Pseudomonas putida GM4FR.</title>
        <authorList>
            <person name="Poehlein A."/>
            <person name="Wemheuer F."/>
            <person name="Hollensteiner J."/>
            <person name="Wemheuer B."/>
        </authorList>
    </citation>
    <scope>NUCLEOTIDE SEQUENCE [LARGE SCALE GENOMIC DNA]</scope>
    <source>
        <strain evidence="5 9">GM4FR</strain>
    </source>
</reference>
<reference evidence="6 10" key="4">
    <citation type="submission" date="2017-04" db="EMBL/GenBank/DDBJ databases">
        <title>Presence of VIM-2 positive Pseudomonas species in chickens and their surrounding environment.</title>
        <authorList>
            <person name="Zhang R."/>
        </authorList>
    </citation>
    <scope>NUCLEOTIDE SEQUENCE [LARGE SCALE GENOMIC DNA]</scope>
    <source>
        <strain evidence="6 10">DZ-C18</strain>
    </source>
</reference>
<dbReference type="Gene3D" id="2.40.50.100">
    <property type="match status" value="1"/>
</dbReference>
<dbReference type="Gene3D" id="2.40.420.20">
    <property type="match status" value="1"/>
</dbReference>
<feature type="signal peptide" evidence="2">
    <location>
        <begin position="1"/>
        <end position="20"/>
    </location>
</feature>
<gene>
    <name evidence="3" type="primary">mdtE_1</name>
    <name evidence="6" type="ORF">B7H17_19580</name>
    <name evidence="7" type="ORF">EFK07_02285</name>
    <name evidence="4" type="ORF">HB13667_07120</name>
    <name evidence="3" type="ORF">IEC33019_2943</name>
    <name evidence="5" type="ORF">PSEMO_17760</name>
</gene>
<dbReference type="GO" id="GO:1990281">
    <property type="term" value="C:efflux pump complex"/>
    <property type="evidence" value="ECO:0007669"/>
    <property type="project" value="TreeGrafter"/>
</dbReference>
<dbReference type="PANTHER" id="PTHR30469">
    <property type="entry name" value="MULTIDRUG RESISTANCE PROTEIN MDTA"/>
    <property type="match status" value="1"/>
</dbReference>
<dbReference type="EMBL" id="MKZO01000012">
    <property type="protein sequence ID" value="OLS63637.1"/>
    <property type="molecule type" value="Genomic_DNA"/>
</dbReference>
<evidence type="ECO:0000313" key="4">
    <source>
        <dbReference type="EMBL" id="KPM67490.1"/>
    </source>
</evidence>
<dbReference type="EMBL" id="LKKS01000037">
    <property type="protein sequence ID" value="KPM67490.1"/>
    <property type="molecule type" value="Genomic_DNA"/>
</dbReference>
<dbReference type="NCBIfam" id="TIGR01730">
    <property type="entry name" value="RND_mfp"/>
    <property type="match status" value="1"/>
</dbReference>
<evidence type="ECO:0000256" key="1">
    <source>
        <dbReference type="ARBA" id="ARBA00009477"/>
    </source>
</evidence>
<dbReference type="EMBL" id="CP016634">
    <property type="protein sequence ID" value="ANY88476.1"/>
    <property type="molecule type" value="Genomic_DNA"/>
</dbReference>
<dbReference type="RefSeq" id="WP_003092290.1">
    <property type="nucleotide sequence ID" value="NZ_JANHKW010000032.1"/>
</dbReference>
<dbReference type="Proteomes" id="UP000186736">
    <property type="component" value="Unassembled WGS sequence"/>
</dbReference>
<comment type="similarity">
    <text evidence="1">Belongs to the membrane fusion protein (MFP) (TC 8.A.1) family.</text>
</comment>
<dbReference type="Gene3D" id="1.10.287.470">
    <property type="entry name" value="Helix hairpin bin"/>
    <property type="match status" value="1"/>
</dbReference>
<dbReference type="SUPFAM" id="SSF111369">
    <property type="entry name" value="HlyD-like secretion proteins"/>
    <property type="match status" value="1"/>
</dbReference>
<sequence>MSRVRSGVMTACAPRSLAVACTLSISTLLSGCGNSQSTVSEPPRAVKLAAAQSDLPHSSRIELTGSARATERSILGFETGGRIAKLNVDVGERFSRGQVLAELDAQPDRLRVTQAQASLAAAEAGLMDRRVQTDQQRRLLESEVISPAAFESAKAQLAVAEGQARTAKAALGLAERAQRGTMIVAPFDGVVAEKLALAFTDIAAGAPVFQVDGVRSGTEIIANASTTQAPHIDVGQRAELSWSGAEQPIRAVVRRVGLRAENGSLLPVVLVPEDNAQARALRPGIPVQVVLDAPAATSKTSRPETVSIPYASLVLGTKPGEASVFVYTPEDKKVHRRAVRFTPVQEGDSARVLAGLKPGETVVAAGGGWLTDGQPVTPLEATTQLTKR</sequence>
<dbReference type="AlphaFoldDB" id="A0A0P7DGF3"/>
<dbReference type="PROSITE" id="PS51257">
    <property type="entry name" value="PROKAR_LIPOPROTEIN"/>
    <property type="match status" value="1"/>
</dbReference>
<proteinExistence type="inferred from homology"/>
<keyword evidence="2" id="KW-0732">Signal</keyword>
<name>A0A0P7DGF3_PSEPU</name>
<reference evidence="3" key="2">
    <citation type="submission" date="2016-07" db="EMBL/GenBank/DDBJ databases">
        <title>New class B carbapenemase carried by novel plasmid in Pseudomonas putida enviromental strain in eastern Amazonia.</title>
        <authorList>
            <person name="Souza C.O."/>
            <person name="Lima K.V."/>
            <person name="Brasiliense D.M."/>
            <person name="Perez-Chaparro P.J."/>
            <person name="Mamizuka E.M."/>
            <person name="Lima M.O."/>
            <person name="Lima L.N."/>
            <person name="McCulloch J.A."/>
        </authorList>
    </citation>
    <scope>NUCLEOTIDE SEQUENCE [LARGE SCALE GENOMIC DNA]</scope>
    <source>
        <strain evidence="3">IEC33019</strain>
    </source>
</reference>
<dbReference type="GeneID" id="83678827"/>
<evidence type="ECO:0000313" key="8">
    <source>
        <dbReference type="Proteomes" id="UP000050437"/>
    </source>
</evidence>
<reference evidence="4 8" key="1">
    <citation type="submission" date="2015-10" db="EMBL/GenBank/DDBJ databases">
        <title>Pseudomonas putida clinical strains.</title>
        <authorList>
            <person name="Molina L."/>
            <person name="Udaondo Z."/>
        </authorList>
    </citation>
    <scope>NUCLEOTIDE SEQUENCE [LARGE SCALE GENOMIC DNA]</scope>
    <source>
        <strain evidence="4 8">HB13667</strain>
    </source>
</reference>
<evidence type="ECO:0000313" key="7">
    <source>
        <dbReference type="EMBL" id="RNF93532.1"/>
    </source>
</evidence>
<evidence type="ECO:0000313" key="3">
    <source>
        <dbReference type="EMBL" id="ANY88476.1"/>
    </source>
</evidence>
<evidence type="ECO:0000256" key="2">
    <source>
        <dbReference type="SAM" id="SignalP"/>
    </source>
</evidence>
<accession>A0A0P7DGF3</accession>
<protein>
    <submittedName>
        <fullName evidence="4 7">RND transporter</fullName>
    </submittedName>
    <submittedName>
        <fullName evidence="6">Efflux transporter periplasmic adaptor subunit</fullName>
    </submittedName>
    <submittedName>
        <fullName evidence="3">Multidrug resistance protein MdtE</fullName>
    </submittedName>
</protein>
<evidence type="ECO:0000313" key="11">
    <source>
        <dbReference type="Proteomes" id="UP000278162"/>
    </source>
</evidence>
<dbReference type="PANTHER" id="PTHR30469:SF15">
    <property type="entry name" value="HLYD FAMILY OF SECRETION PROTEINS"/>
    <property type="match status" value="1"/>
</dbReference>
<reference evidence="7 11" key="5">
    <citation type="submission" date="2018-10" db="EMBL/GenBank/DDBJ databases">
        <title>An outbreak of IMP-63 producing strain in France.</title>
        <authorList>
            <person name="Bour M."/>
            <person name="Liapis E."/>
            <person name="Plesiat P."/>
        </authorList>
    </citation>
    <scope>NUCLEOTIDE SEQUENCE [LARGE SCALE GENOMIC DNA]</scope>
    <source>
        <strain evidence="7 11">12917</strain>
    </source>
</reference>
<evidence type="ECO:0000313" key="5">
    <source>
        <dbReference type="EMBL" id="OLS63637.1"/>
    </source>
</evidence>
<dbReference type="OrthoDB" id="9806939at2"/>
<accession>A0A1Q9R8B0</accession>
<evidence type="ECO:0000313" key="9">
    <source>
        <dbReference type="Proteomes" id="UP000186736"/>
    </source>
</evidence>
<organism evidence="4 8">
    <name type="scientific">Pseudomonas putida</name>
    <name type="common">Arthrobacter siderocapsulatus</name>
    <dbReference type="NCBI Taxonomy" id="303"/>
    <lineage>
        <taxon>Bacteria</taxon>
        <taxon>Pseudomonadati</taxon>
        <taxon>Pseudomonadota</taxon>
        <taxon>Gammaproteobacteria</taxon>
        <taxon>Pseudomonadales</taxon>
        <taxon>Pseudomonadaceae</taxon>
        <taxon>Pseudomonas</taxon>
    </lineage>
</organism>
<dbReference type="EMBL" id="NBWC01000031">
    <property type="protein sequence ID" value="ORL61920.1"/>
    <property type="molecule type" value="Genomic_DNA"/>
</dbReference>
<dbReference type="Proteomes" id="UP000278162">
    <property type="component" value="Unassembled WGS sequence"/>
</dbReference>
<dbReference type="InterPro" id="IPR006143">
    <property type="entry name" value="RND_pump_MFP"/>
</dbReference>
<dbReference type="Proteomes" id="UP000050437">
    <property type="component" value="Unassembled WGS sequence"/>
</dbReference>
<dbReference type="GO" id="GO:0015562">
    <property type="term" value="F:efflux transmembrane transporter activity"/>
    <property type="evidence" value="ECO:0007669"/>
    <property type="project" value="TreeGrafter"/>
</dbReference>
<dbReference type="Proteomes" id="UP000193675">
    <property type="component" value="Unassembled WGS sequence"/>
</dbReference>
<feature type="chain" id="PRO_5010627449" evidence="2">
    <location>
        <begin position="21"/>
        <end position="388"/>
    </location>
</feature>